<dbReference type="PROSITE" id="PS50835">
    <property type="entry name" value="IG_LIKE"/>
    <property type="match status" value="1"/>
</dbReference>
<evidence type="ECO:0000313" key="6">
    <source>
        <dbReference type="RefSeq" id="XP_031549916.1"/>
    </source>
</evidence>
<dbReference type="CDD" id="cd00063">
    <property type="entry name" value="FN3"/>
    <property type="match status" value="2"/>
</dbReference>
<dbReference type="InterPro" id="IPR036179">
    <property type="entry name" value="Ig-like_dom_sf"/>
</dbReference>
<reference evidence="6" key="1">
    <citation type="submission" date="2025-08" db="UniProtKB">
        <authorList>
            <consortium name="RefSeq"/>
        </authorList>
    </citation>
    <scope>IDENTIFICATION</scope>
    <source>
        <tissue evidence="6">Tentacle</tissue>
    </source>
</reference>
<evidence type="ECO:0000259" key="3">
    <source>
        <dbReference type="PROSITE" id="PS50835"/>
    </source>
</evidence>
<protein>
    <submittedName>
        <fullName evidence="6">Down syndrome cell adhesion molecule homolog isoform X1</fullName>
    </submittedName>
</protein>
<dbReference type="SUPFAM" id="SSF49265">
    <property type="entry name" value="Fibronectin type III"/>
    <property type="match status" value="1"/>
</dbReference>
<feature type="transmembrane region" description="Helical" evidence="2">
    <location>
        <begin position="7"/>
        <end position="25"/>
    </location>
</feature>
<dbReference type="RefSeq" id="XP_031549916.1">
    <property type="nucleotide sequence ID" value="XM_031694056.1"/>
</dbReference>
<dbReference type="PRINTS" id="PR00014">
    <property type="entry name" value="FNTYPEIII"/>
</dbReference>
<organism evidence="5 6">
    <name type="scientific">Actinia tenebrosa</name>
    <name type="common">Australian red waratah sea anemone</name>
    <dbReference type="NCBI Taxonomy" id="6105"/>
    <lineage>
        <taxon>Eukaryota</taxon>
        <taxon>Metazoa</taxon>
        <taxon>Cnidaria</taxon>
        <taxon>Anthozoa</taxon>
        <taxon>Hexacorallia</taxon>
        <taxon>Actiniaria</taxon>
        <taxon>Actiniidae</taxon>
        <taxon>Actinia</taxon>
    </lineage>
</organism>
<proteinExistence type="predicted"/>
<dbReference type="GeneID" id="116287385"/>
<accession>A0A6P8H391</accession>
<keyword evidence="2" id="KW-0472">Membrane</keyword>
<dbReference type="PANTHER" id="PTHR14340:SF9">
    <property type="entry name" value="FIBRONECTIN TYPE-III DOMAIN-CONTAINING PROTEIN"/>
    <property type="match status" value="1"/>
</dbReference>
<keyword evidence="2" id="KW-0812">Transmembrane</keyword>
<dbReference type="InterPro" id="IPR013783">
    <property type="entry name" value="Ig-like_fold"/>
</dbReference>
<dbReference type="OrthoDB" id="5981765at2759"/>
<dbReference type="SUPFAM" id="SSF48726">
    <property type="entry name" value="Immunoglobulin"/>
    <property type="match status" value="1"/>
</dbReference>
<dbReference type="Gene3D" id="2.60.40.10">
    <property type="entry name" value="Immunoglobulins"/>
    <property type="match status" value="3"/>
</dbReference>
<gene>
    <name evidence="6" type="primary">LOC116287385</name>
</gene>
<feature type="domain" description="Fibronectin type-III" evidence="4">
    <location>
        <begin position="215"/>
        <end position="317"/>
    </location>
</feature>
<dbReference type="Proteomes" id="UP000515163">
    <property type="component" value="Unplaced"/>
</dbReference>
<dbReference type="InterPro" id="IPR003961">
    <property type="entry name" value="FN3_dom"/>
</dbReference>
<dbReference type="Pfam" id="PF00041">
    <property type="entry name" value="fn3"/>
    <property type="match status" value="2"/>
</dbReference>
<dbReference type="PROSITE" id="PS50853">
    <property type="entry name" value="FN3"/>
    <property type="match status" value="2"/>
</dbReference>
<dbReference type="PANTHER" id="PTHR14340">
    <property type="entry name" value="MICROFIBRIL-ASSOCIATED GLYCOPROTEIN 3"/>
    <property type="match status" value="1"/>
</dbReference>
<evidence type="ECO:0000256" key="1">
    <source>
        <dbReference type="ARBA" id="ARBA00023319"/>
    </source>
</evidence>
<name>A0A6P8H391_ACTTE</name>
<keyword evidence="5" id="KW-1185">Reference proteome</keyword>
<dbReference type="SMART" id="SM00408">
    <property type="entry name" value="IGc2"/>
    <property type="match status" value="1"/>
</dbReference>
<sequence>MVYILRGFIFILLFVMFIIAVKPTVNESYSTSKSKSWNGNSIHLRCFATGLPSPRISWYKPTNQQITTGVIIVPGGSEVTVLTATDQADYGQYKCRATNILGSDEHVINVTKLISPGPVSLTITDVEASSINVTWYKPADDGGLDVTGYLVEVSTKPPVITVNTNAVVTGLKANTLYAVKVYAKNIVGYGVGSSKIIRTQKIGKYNMKGKGKPSAPELVIALLERSPEFKLSVLLRWEEPDDNGGNISRYTIYVKEVEKKAEWTKYDNVIDSKQFEYKITKDIVYGKTYMFMVTAWNKYGESVKDEGGAKTVNTTADKATATNGRYQK</sequence>
<dbReference type="InParanoid" id="A0A6P8H391"/>
<evidence type="ECO:0000256" key="2">
    <source>
        <dbReference type="SAM" id="Phobius"/>
    </source>
</evidence>
<dbReference type="Pfam" id="PF13927">
    <property type="entry name" value="Ig_3"/>
    <property type="match status" value="1"/>
</dbReference>
<feature type="domain" description="Ig-like" evidence="3">
    <location>
        <begin position="23"/>
        <end position="115"/>
    </location>
</feature>
<feature type="domain" description="Fibronectin type-III" evidence="4">
    <location>
        <begin position="117"/>
        <end position="203"/>
    </location>
</feature>
<evidence type="ECO:0000313" key="5">
    <source>
        <dbReference type="Proteomes" id="UP000515163"/>
    </source>
</evidence>
<dbReference type="InterPro" id="IPR007110">
    <property type="entry name" value="Ig-like_dom"/>
</dbReference>
<dbReference type="AlphaFoldDB" id="A0A6P8H391"/>
<evidence type="ECO:0000259" key="4">
    <source>
        <dbReference type="PROSITE" id="PS50853"/>
    </source>
</evidence>
<keyword evidence="1" id="KW-0393">Immunoglobulin domain</keyword>
<keyword evidence="2" id="KW-1133">Transmembrane helix</keyword>
<dbReference type="InterPro" id="IPR036116">
    <property type="entry name" value="FN3_sf"/>
</dbReference>
<dbReference type="InterPro" id="IPR003598">
    <property type="entry name" value="Ig_sub2"/>
</dbReference>
<dbReference type="KEGG" id="aten:116287385"/>
<dbReference type="SMART" id="SM00060">
    <property type="entry name" value="FN3"/>
    <property type="match status" value="2"/>
</dbReference>